<dbReference type="FunFam" id="3.70.10.10:FF:000014">
    <property type="entry name" value="DNA repair protein Rad1, putative"/>
    <property type="match status" value="1"/>
</dbReference>
<proteinExistence type="inferred from homology"/>
<comment type="caution">
    <text evidence="6">The sequence shown here is derived from an EMBL/GenBank/DDBJ whole genome shotgun (WGS) entry which is preliminary data.</text>
</comment>
<keyword evidence="4" id="KW-0234">DNA repair</keyword>
<dbReference type="EMBL" id="JAFEKC020000019">
    <property type="protein sequence ID" value="KAK0509258.1"/>
    <property type="molecule type" value="Genomic_DNA"/>
</dbReference>
<organism evidence="6 7">
    <name type="scientific">Cladonia borealis</name>
    <dbReference type="NCBI Taxonomy" id="184061"/>
    <lineage>
        <taxon>Eukaryota</taxon>
        <taxon>Fungi</taxon>
        <taxon>Dikarya</taxon>
        <taxon>Ascomycota</taxon>
        <taxon>Pezizomycotina</taxon>
        <taxon>Lecanoromycetes</taxon>
        <taxon>OSLEUM clade</taxon>
        <taxon>Lecanoromycetidae</taxon>
        <taxon>Lecanorales</taxon>
        <taxon>Lecanorineae</taxon>
        <taxon>Cladoniaceae</taxon>
        <taxon>Cladonia</taxon>
    </lineage>
</organism>
<keyword evidence="5" id="KW-0539">Nucleus</keyword>
<dbReference type="InterPro" id="IPR046938">
    <property type="entry name" value="DNA_clamp_sf"/>
</dbReference>
<evidence type="ECO:0000256" key="3">
    <source>
        <dbReference type="ARBA" id="ARBA00022763"/>
    </source>
</evidence>
<keyword evidence="7" id="KW-1185">Reference proteome</keyword>
<evidence type="ECO:0000256" key="5">
    <source>
        <dbReference type="ARBA" id="ARBA00023242"/>
    </source>
</evidence>
<dbReference type="Pfam" id="PF02144">
    <property type="entry name" value="Rad1"/>
    <property type="match status" value="1"/>
</dbReference>
<gene>
    <name evidence="6" type="ORF">JMJ35_008629</name>
</gene>
<evidence type="ECO:0000256" key="2">
    <source>
        <dbReference type="ARBA" id="ARBA00010991"/>
    </source>
</evidence>
<dbReference type="AlphaFoldDB" id="A0AA39QWY8"/>
<sequence length="333" mass="36739">MAPNNDNATSLFSAVSGSARQLFLLLRCINFVSKAQVRITKEGLRFTVEESQVMQGVVFLDKALFTTYTYSPHPSNDDDDEEDAEAPPFQISLSSLLETLQIFGINDLKDRWSNRESGYDGLTSFPSRGERGAAFDNRVLGMNGICRLSYSAQGEPLCIILEEKGVTTTCELVTYEPDFQEDIPLQKDAIAQKIIMRASWLHDAINELSSTSPTRLTMVSSPTAPYFTLSSSGPLGSATVEFSKDPQLLETFHVPRRTVNTYKYSLIQGASRAMAIAAKVSIRSDQQGVLSLQFMIDVDGGGVSFVDFRFVPFIPEEGEDEDESEVGEAEGFE</sequence>
<dbReference type="Proteomes" id="UP001166286">
    <property type="component" value="Unassembled WGS sequence"/>
</dbReference>
<keyword evidence="3" id="KW-0227">DNA damage</keyword>
<comment type="subcellular location">
    <subcellularLocation>
        <location evidence="1">Nucleus</location>
    </subcellularLocation>
</comment>
<evidence type="ECO:0000256" key="1">
    <source>
        <dbReference type="ARBA" id="ARBA00004123"/>
    </source>
</evidence>
<dbReference type="InterPro" id="IPR003021">
    <property type="entry name" value="Rad1_Rec1_Rad17"/>
</dbReference>
<dbReference type="GO" id="GO:0006281">
    <property type="term" value="P:DNA repair"/>
    <property type="evidence" value="ECO:0007669"/>
    <property type="project" value="UniProtKB-KW"/>
</dbReference>
<reference evidence="6" key="1">
    <citation type="submission" date="2023-03" db="EMBL/GenBank/DDBJ databases">
        <title>Complete genome of Cladonia borealis.</title>
        <authorList>
            <person name="Park H."/>
        </authorList>
    </citation>
    <scope>NUCLEOTIDE SEQUENCE</scope>
    <source>
        <strain evidence="6">ANT050790</strain>
    </source>
</reference>
<dbReference type="PANTHER" id="PTHR10870">
    <property type="entry name" value="CELL CYCLE CHECKPOINT PROTEIN RAD1"/>
    <property type="match status" value="1"/>
</dbReference>
<dbReference type="CDD" id="cd00577">
    <property type="entry name" value="PCNA"/>
    <property type="match status" value="1"/>
</dbReference>
<protein>
    <recommendedName>
        <fullName evidence="8">DNA repair exonuclease rad1</fullName>
    </recommendedName>
</protein>
<dbReference type="GO" id="GO:0000077">
    <property type="term" value="P:DNA damage checkpoint signaling"/>
    <property type="evidence" value="ECO:0007669"/>
    <property type="project" value="InterPro"/>
</dbReference>
<evidence type="ECO:0000313" key="7">
    <source>
        <dbReference type="Proteomes" id="UP001166286"/>
    </source>
</evidence>
<accession>A0AA39QWY8</accession>
<dbReference type="PANTHER" id="PTHR10870:SF0">
    <property type="entry name" value="CELL CYCLE CHECKPOINT PROTEIN RAD1"/>
    <property type="match status" value="1"/>
</dbReference>
<name>A0AA39QWY8_9LECA</name>
<comment type="similarity">
    <text evidence="2">Belongs to the rad1 family.</text>
</comment>
<evidence type="ECO:0000256" key="4">
    <source>
        <dbReference type="ARBA" id="ARBA00023204"/>
    </source>
</evidence>
<dbReference type="Gene3D" id="3.70.10.10">
    <property type="match status" value="1"/>
</dbReference>
<dbReference type="PRINTS" id="PR01245">
    <property type="entry name" value="RAD1REC1"/>
</dbReference>
<evidence type="ECO:0000313" key="6">
    <source>
        <dbReference type="EMBL" id="KAK0509258.1"/>
    </source>
</evidence>
<evidence type="ECO:0008006" key="8">
    <source>
        <dbReference type="Google" id="ProtNLM"/>
    </source>
</evidence>
<dbReference type="SUPFAM" id="SSF55979">
    <property type="entry name" value="DNA clamp"/>
    <property type="match status" value="1"/>
</dbReference>
<dbReference type="GO" id="GO:0030896">
    <property type="term" value="C:checkpoint clamp complex"/>
    <property type="evidence" value="ECO:0007669"/>
    <property type="project" value="TreeGrafter"/>
</dbReference>